<protein>
    <submittedName>
        <fullName evidence="1">Uncharacterized protein</fullName>
    </submittedName>
</protein>
<dbReference type="EMBL" id="BMAU01021319">
    <property type="protein sequence ID" value="GFY12976.1"/>
    <property type="molecule type" value="Genomic_DNA"/>
</dbReference>
<dbReference type="AlphaFoldDB" id="A0A8X6SIS7"/>
<comment type="caution">
    <text evidence="1">The sequence shown here is derived from an EMBL/GenBank/DDBJ whole genome shotgun (WGS) entry which is preliminary data.</text>
</comment>
<keyword evidence="2" id="KW-1185">Reference proteome</keyword>
<sequence length="73" mass="8186">MQPVLLCQTEAHEIHRDKGLDVRLSLAVAMSIMQMILKNNEIDNVIEEVVDLARQISLEVDSGDVQELPDSND</sequence>
<name>A0A8X6SIS7_TRICX</name>
<dbReference type="Proteomes" id="UP000887159">
    <property type="component" value="Unassembled WGS sequence"/>
</dbReference>
<organism evidence="1 2">
    <name type="scientific">Trichonephila clavipes</name>
    <name type="common">Golden silk orbweaver</name>
    <name type="synonym">Nephila clavipes</name>
    <dbReference type="NCBI Taxonomy" id="2585209"/>
    <lineage>
        <taxon>Eukaryota</taxon>
        <taxon>Metazoa</taxon>
        <taxon>Ecdysozoa</taxon>
        <taxon>Arthropoda</taxon>
        <taxon>Chelicerata</taxon>
        <taxon>Arachnida</taxon>
        <taxon>Araneae</taxon>
        <taxon>Araneomorphae</taxon>
        <taxon>Entelegynae</taxon>
        <taxon>Araneoidea</taxon>
        <taxon>Nephilidae</taxon>
        <taxon>Trichonephila</taxon>
    </lineage>
</organism>
<gene>
    <name evidence="1" type="ORF">TNCV_665421</name>
</gene>
<evidence type="ECO:0000313" key="2">
    <source>
        <dbReference type="Proteomes" id="UP000887159"/>
    </source>
</evidence>
<accession>A0A8X6SIS7</accession>
<evidence type="ECO:0000313" key="1">
    <source>
        <dbReference type="EMBL" id="GFY12976.1"/>
    </source>
</evidence>
<reference evidence="1" key="1">
    <citation type="submission" date="2020-08" db="EMBL/GenBank/DDBJ databases">
        <title>Multicomponent nature underlies the extraordinary mechanical properties of spider dragline silk.</title>
        <authorList>
            <person name="Kono N."/>
            <person name="Nakamura H."/>
            <person name="Mori M."/>
            <person name="Yoshida Y."/>
            <person name="Ohtoshi R."/>
            <person name="Malay A.D."/>
            <person name="Moran D.A.P."/>
            <person name="Tomita M."/>
            <person name="Numata K."/>
            <person name="Arakawa K."/>
        </authorList>
    </citation>
    <scope>NUCLEOTIDE SEQUENCE</scope>
</reference>
<proteinExistence type="predicted"/>